<evidence type="ECO:0000256" key="7">
    <source>
        <dbReference type="SAM" id="MobiDB-lite"/>
    </source>
</evidence>
<dbReference type="Pfam" id="PF15612">
    <property type="entry name" value="WHIM1"/>
    <property type="match status" value="1"/>
</dbReference>
<dbReference type="InterPro" id="IPR047365">
    <property type="entry name" value="Tudor_AtPTM-like"/>
</dbReference>
<keyword evidence="5" id="KW-0539">Nucleus</keyword>
<dbReference type="SMART" id="SM00249">
    <property type="entry name" value="PHD"/>
    <property type="match status" value="2"/>
</dbReference>
<evidence type="ECO:0000256" key="3">
    <source>
        <dbReference type="ARBA" id="ARBA00022771"/>
    </source>
</evidence>
<dbReference type="Pfam" id="PF00628">
    <property type="entry name" value="PHD"/>
    <property type="match status" value="1"/>
</dbReference>
<dbReference type="CDD" id="cd15489">
    <property type="entry name" value="PHD_SF"/>
    <property type="match status" value="1"/>
</dbReference>
<comment type="subcellular location">
    <subcellularLocation>
        <location evidence="1">Nucleus</location>
    </subcellularLocation>
</comment>
<feature type="compositionally biased region" description="Polar residues" evidence="7">
    <location>
        <begin position="91"/>
        <end position="101"/>
    </location>
</feature>
<keyword evidence="4" id="KW-0862">Zinc</keyword>
<evidence type="ECO:0000256" key="4">
    <source>
        <dbReference type="ARBA" id="ARBA00022833"/>
    </source>
</evidence>
<evidence type="ECO:0000256" key="2">
    <source>
        <dbReference type="ARBA" id="ARBA00022723"/>
    </source>
</evidence>
<dbReference type="InterPro" id="IPR056618">
    <property type="entry name" value="Chromo_PTM"/>
</dbReference>
<dbReference type="PANTHER" id="PTHR46508:SF5">
    <property type="entry name" value="PHD-FINGER AND DNA BINDING DOMAIN-CONTAINING PROTEIN"/>
    <property type="match status" value="1"/>
</dbReference>
<dbReference type="CDD" id="cd15532">
    <property type="entry name" value="PHD2_CHD_II"/>
    <property type="match status" value="1"/>
</dbReference>
<name>A0ABQ9LDI4_HEVBR</name>
<protein>
    <recommendedName>
        <fullName evidence="12">PHD-type domain-containing protein</fullName>
    </recommendedName>
</protein>
<accession>A0ABQ9LDI4</accession>
<dbReference type="InterPro" id="IPR019786">
    <property type="entry name" value="Zinc_finger_PHD-type_CS"/>
</dbReference>
<dbReference type="PROSITE" id="PS01359">
    <property type="entry name" value="ZF_PHD_1"/>
    <property type="match status" value="1"/>
</dbReference>
<evidence type="ECO:0000259" key="8">
    <source>
        <dbReference type="PROSITE" id="PS50016"/>
    </source>
</evidence>
<dbReference type="InterPro" id="IPR018501">
    <property type="entry name" value="DDT_dom"/>
</dbReference>
<gene>
    <name evidence="10" type="ORF">P3X46_023909</name>
</gene>
<dbReference type="PANTHER" id="PTHR46508">
    <property type="entry name" value="PHD FINGER FAMILY PROTEIN"/>
    <property type="match status" value="1"/>
</dbReference>
<feature type="compositionally biased region" description="Basic and acidic residues" evidence="7">
    <location>
        <begin position="76"/>
        <end position="85"/>
    </location>
</feature>
<dbReference type="InterPro" id="IPR019787">
    <property type="entry name" value="Znf_PHD-finger"/>
</dbReference>
<keyword evidence="3 6" id="KW-0863">Zinc-finger</keyword>
<keyword evidence="2" id="KW-0479">Metal-binding</keyword>
<dbReference type="Pfam" id="PF24294">
    <property type="entry name" value="Chromo_PTM"/>
    <property type="match status" value="1"/>
</dbReference>
<evidence type="ECO:0008006" key="12">
    <source>
        <dbReference type="Google" id="ProtNLM"/>
    </source>
</evidence>
<dbReference type="InterPro" id="IPR028942">
    <property type="entry name" value="WHIM1_dom"/>
</dbReference>
<evidence type="ECO:0000256" key="6">
    <source>
        <dbReference type="PROSITE-ProRule" id="PRU00146"/>
    </source>
</evidence>
<feature type="compositionally biased region" description="Basic residues" evidence="7">
    <location>
        <begin position="63"/>
        <end position="75"/>
    </location>
</feature>
<dbReference type="InterPro" id="IPR011011">
    <property type="entry name" value="Znf_FYVE_PHD"/>
</dbReference>
<dbReference type="Proteomes" id="UP001174677">
    <property type="component" value="Chromosome 13"/>
</dbReference>
<evidence type="ECO:0000259" key="9">
    <source>
        <dbReference type="PROSITE" id="PS50827"/>
    </source>
</evidence>
<keyword evidence="11" id="KW-1185">Reference proteome</keyword>
<dbReference type="InterPro" id="IPR013083">
    <property type="entry name" value="Znf_RING/FYVE/PHD"/>
</dbReference>
<feature type="domain" description="PHD-type" evidence="8">
    <location>
        <begin position="765"/>
        <end position="812"/>
    </location>
</feature>
<feature type="domain" description="DDT" evidence="9">
    <location>
        <begin position="569"/>
        <end position="629"/>
    </location>
</feature>
<dbReference type="InterPro" id="IPR001965">
    <property type="entry name" value="Znf_PHD"/>
</dbReference>
<sequence length="1920" mass="213818">MEFLGKIVQKDFKGHGVFSGVVQSYDASSGLFEVVYEDGDSEELDFSEVASLLKRKEADPAAHRQRVGRRPKKRLRIEPRKREDGGVGEETGNSISHSQPIAETLGGQSGVVVESNEKLDMNRNVDLNDGFIGNSREGDCSNGNLGNMTVDLNEALEKGSGVLETLRESGSVNGCLKGNVSMKEALDLNAGFNLNLNEGLDLNEGGHINSNGPENLKKRECIDLNLAVNGDVDENLGEVDLGINHTESQKKECGFDLNLGIDEEIKDDPDGDCGGEAKESTSCEVVKEETQKMDVASRDLERIYNEGAIANSTLQEVHVVDDSYVGLAIGIWKDTISGEDFRVGDSVEMQDTKTIKEDFPEVVDGNQCDIRSANNEGSGGCGRRRGRRRSIASSLNSAPETTVFTDATVIYGNEGDIRSVYKERNGNQRRLRRGKFVDTSSSAPETTVIADADVKEDDTVVTDGEKGDMGSAYKEVTGNSRKRRKISDHVNATPQMTVLRRSTRRGSAKHDISITTALSAVHDLSVSPAVSAITEEKPVKSCREWAEEPVVLPPQVQLPPSSQNLDLDGISIIDFFSVYACLRSFSALLFLSPFELEEFLAVLKCNSPSSLFDCIHVSILQTLRLHLEYLSNEGSESASICLRSLNWGLLDLITWPVFMVEYLLIHGSDLKSRFNLSDLKLLKNDYYKQPVSVKVEILRFLCDDMIEVEAIRSELYRRSSGAEFDLDFDRNMGLGASKKKRAGMDISAGSCLTEEAVDDTTDWNSDECCLCKMDGSLICCDGCPAAFHSKCVGVANDSLPEGDWFCPECAINRHKPWMKPRKSLRGAELLGVDPYGRLYFSSCGYLLVSDSCETESLFNFYHRDSFIAVIKVLRSSEMVYSSILEAIHKHWDIPVNLYGASSNLDLCLDMYMSPAVLASSETCTIKNEATDARKAEEKFVTECSGHINFEVSKSLSQTCLSSEGSAETTQTSLRNQNFQKEVPDCANRTADLLNESDIPGKLPPMGDNSLTSSCLESKNVIGSAANGHPLSALDPPNQVQLGTGYMNYYSFGRIASSVGEELMRKSSDKTIEDSIKTDEEIISAQMKIISKKTAKFCWSNIPRLNVGVLKEKCGWCFTCRISSDELGCLFNMSLGPVQKGPVDDVAGLQSRRNKKGHLTDIISHILLIEDRLQGLLLGPWLNPHYSRLWRRSVLKASDLASTKHLLLILESNLRRLALSAEWLKHVDSATTMGSASHIVKASLRASSKNGIGRKRARYSEFDSNPSSNSASGLGMLWWRGGRLSRRLFSWKVLPRSLVSKAARQAGCMKIPGMLYPENSDFAKRSKYVCWRAAVESSTTVEQLALQVRELHSNIRWDEIGNTNLLAMVDKEFKKSLRLFKKVIVRRKCIEGEGAKYLLDFGKRRIIPEIVLKNGSVVEESSSERKKYWLNESFIPLYLLKSFEQKRIARRSSKMSSGKLSDAAVVVKKPPKKRGFSYLFAKAERSEYHQCGHCNKDVPIREAVCCQYCKGFFHKRHVRKSAGSITAECMYTCHRCLDGKYVKIDSKTGKSGVKRGKNNKKNLQVQHQKSKKASVGCRSVRFKNSKKALRSSWSLRPRKNKKVAAVVPLRRSPRKAKYNSMQNKKVGECKKDKQVKSRKATYKKQTKVTSWRKERTQTYHSYWINGLLLSRKPDDERVMHFRSFLASSKSDILDQPKCHLCCEDGNTSTLNYISCQMCGEWFHGDAFGLNMENINKLIGFRCHVCRKSTPPVCPLVLTTRRHVSQMDEVQNDVQNELSEEAKNDVPHLGEMVQNDVQNELSEEATNDPHLIMRNSLQESLANEDHQGSLLVNDFELRKQQPGTTDSDQSFVPGSGFEVGNERAVDYVKENTGAAQISNKNLNPEVISCNGNHMSVENTIESEDVMVTSSVQMQTSSCNVDE</sequence>
<comment type="caution">
    <text evidence="10">The sequence shown here is derived from an EMBL/GenBank/DDBJ whole genome shotgun (WGS) entry which is preliminary data.</text>
</comment>
<dbReference type="Pfam" id="PF21743">
    <property type="entry name" value="PTM_DIR17_Tudor"/>
    <property type="match status" value="1"/>
</dbReference>
<dbReference type="Pfam" id="PF02791">
    <property type="entry name" value="DDT"/>
    <property type="match status" value="1"/>
</dbReference>
<feature type="region of interest" description="Disordered" evidence="7">
    <location>
        <begin position="57"/>
        <end position="108"/>
    </location>
</feature>
<dbReference type="PROSITE" id="PS50827">
    <property type="entry name" value="DDT"/>
    <property type="match status" value="1"/>
</dbReference>
<evidence type="ECO:0000313" key="11">
    <source>
        <dbReference type="Proteomes" id="UP001174677"/>
    </source>
</evidence>
<evidence type="ECO:0000313" key="10">
    <source>
        <dbReference type="EMBL" id="KAJ9164314.1"/>
    </source>
</evidence>
<evidence type="ECO:0000256" key="5">
    <source>
        <dbReference type="ARBA" id="ARBA00023242"/>
    </source>
</evidence>
<dbReference type="PROSITE" id="PS50016">
    <property type="entry name" value="ZF_PHD_2"/>
    <property type="match status" value="1"/>
</dbReference>
<proteinExistence type="predicted"/>
<dbReference type="CDD" id="cd20401">
    <property type="entry name" value="Tudor_AtPTM-like"/>
    <property type="match status" value="1"/>
</dbReference>
<dbReference type="SUPFAM" id="SSF57903">
    <property type="entry name" value="FYVE/PHD zinc finger"/>
    <property type="match status" value="2"/>
</dbReference>
<dbReference type="EMBL" id="JARPOI010000013">
    <property type="protein sequence ID" value="KAJ9164314.1"/>
    <property type="molecule type" value="Genomic_DNA"/>
</dbReference>
<evidence type="ECO:0000256" key="1">
    <source>
        <dbReference type="ARBA" id="ARBA00004123"/>
    </source>
</evidence>
<dbReference type="Gene3D" id="3.30.40.10">
    <property type="entry name" value="Zinc/RING finger domain, C3HC4 (zinc finger)"/>
    <property type="match status" value="2"/>
</dbReference>
<reference evidence="10" key="1">
    <citation type="journal article" date="2023" name="Plant Biotechnol. J.">
        <title>Chromosome-level wild Hevea brasiliensis genome provides new tools for genomic-assisted breeding and valuable loci to elevate rubber yield.</title>
        <authorList>
            <person name="Cheng H."/>
            <person name="Song X."/>
            <person name="Hu Y."/>
            <person name="Wu T."/>
            <person name="Yang Q."/>
            <person name="An Z."/>
            <person name="Feng S."/>
            <person name="Deng Z."/>
            <person name="Wu W."/>
            <person name="Zeng X."/>
            <person name="Tu M."/>
            <person name="Wang X."/>
            <person name="Huang H."/>
        </authorList>
    </citation>
    <scope>NUCLEOTIDE SEQUENCE</scope>
    <source>
        <strain evidence="10">MT/VB/25A 57/8</strain>
    </source>
</reference>
<organism evidence="10 11">
    <name type="scientific">Hevea brasiliensis</name>
    <name type="common">Para rubber tree</name>
    <name type="synonym">Siphonia brasiliensis</name>
    <dbReference type="NCBI Taxonomy" id="3981"/>
    <lineage>
        <taxon>Eukaryota</taxon>
        <taxon>Viridiplantae</taxon>
        <taxon>Streptophyta</taxon>
        <taxon>Embryophyta</taxon>
        <taxon>Tracheophyta</taxon>
        <taxon>Spermatophyta</taxon>
        <taxon>Magnoliopsida</taxon>
        <taxon>eudicotyledons</taxon>
        <taxon>Gunneridae</taxon>
        <taxon>Pentapetalae</taxon>
        <taxon>rosids</taxon>
        <taxon>fabids</taxon>
        <taxon>Malpighiales</taxon>
        <taxon>Euphorbiaceae</taxon>
        <taxon>Crotonoideae</taxon>
        <taxon>Micrandreae</taxon>
        <taxon>Hevea</taxon>
    </lineage>
</organism>
<dbReference type="SMART" id="SM00571">
    <property type="entry name" value="DDT"/>
    <property type="match status" value="1"/>
</dbReference>